<evidence type="ECO:0000313" key="1">
    <source>
        <dbReference type="EMBL" id="MPC76597.1"/>
    </source>
</evidence>
<accession>A0A5B7I555</accession>
<evidence type="ECO:0000313" key="2">
    <source>
        <dbReference type="Proteomes" id="UP000324222"/>
    </source>
</evidence>
<dbReference type="AlphaFoldDB" id="A0A5B7I555"/>
<gene>
    <name evidence="1" type="ORF">E2C01_071014</name>
</gene>
<proteinExistence type="predicted"/>
<name>A0A5B7I555_PORTR</name>
<dbReference type="EMBL" id="VSRR010043706">
    <property type="protein sequence ID" value="MPC76597.1"/>
    <property type="molecule type" value="Genomic_DNA"/>
</dbReference>
<comment type="caution">
    <text evidence="1">The sequence shown here is derived from an EMBL/GenBank/DDBJ whole genome shotgun (WGS) entry which is preliminary data.</text>
</comment>
<protein>
    <submittedName>
        <fullName evidence="1">Uncharacterized protein</fullName>
    </submittedName>
</protein>
<keyword evidence="2" id="KW-1185">Reference proteome</keyword>
<sequence>MTTLKRTPHNYLPPLTQNTLSWCVYVFISPHVTATTAATCDTGQESANLTKEKITPISRLSFTPQ</sequence>
<organism evidence="1 2">
    <name type="scientific">Portunus trituberculatus</name>
    <name type="common">Swimming crab</name>
    <name type="synonym">Neptunus trituberculatus</name>
    <dbReference type="NCBI Taxonomy" id="210409"/>
    <lineage>
        <taxon>Eukaryota</taxon>
        <taxon>Metazoa</taxon>
        <taxon>Ecdysozoa</taxon>
        <taxon>Arthropoda</taxon>
        <taxon>Crustacea</taxon>
        <taxon>Multicrustacea</taxon>
        <taxon>Malacostraca</taxon>
        <taxon>Eumalacostraca</taxon>
        <taxon>Eucarida</taxon>
        <taxon>Decapoda</taxon>
        <taxon>Pleocyemata</taxon>
        <taxon>Brachyura</taxon>
        <taxon>Eubrachyura</taxon>
        <taxon>Portunoidea</taxon>
        <taxon>Portunidae</taxon>
        <taxon>Portuninae</taxon>
        <taxon>Portunus</taxon>
    </lineage>
</organism>
<reference evidence="1 2" key="1">
    <citation type="submission" date="2019-05" db="EMBL/GenBank/DDBJ databases">
        <title>Another draft genome of Portunus trituberculatus and its Hox gene families provides insights of decapod evolution.</title>
        <authorList>
            <person name="Jeong J.-H."/>
            <person name="Song I."/>
            <person name="Kim S."/>
            <person name="Choi T."/>
            <person name="Kim D."/>
            <person name="Ryu S."/>
            <person name="Kim W."/>
        </authorList>
    </citation>
    <scope>NUCLEOTIDE SEQUENCE [LARGE SCALE GENOMIC DNA]</scope>
    <source>
        <tissue evidence="1">Muscle</tissue>
    </source>
</reference>
<dbReference type="Proteomes" id="UP000324222">
    <property type="component" value="Unassembled WGS sequence"/>
</dbReference>